<dbReference type="InterPro" id="IPR023753">
    <property type="entry name" value="FAD/NAD-binding_dom"/>
</dbReference>
<evidence type="ECO:0000259" key="11">
    <source>
        <dbReference type="Pfam" id="PF07992"/>
    </source>
</evidence>
<dbReference type="PANTHER" id="PTHR43706:SF47">
    <property type="entry name" value="EXTERNAL NADH-UBIQUINONE OXIDOREDUCTASE 1, MITOCHONDRIAL-RELATED"/>
    <property type="match status" value="1"/>
</dbReference>
<keyword evidence="5" id="KW-0809">Transit peptide</keyword>
<name>A0AAD8Y5Y5_9STRA</name>
<dbReference type="Pfam" id="PF07992">
    <property type="entry name" value="Pyr_redox_2"/>
    <property type="match status" value="1"/>
</dbReference>
<keyword evidence="14" id="KW-1185">Reference proteome</keyword>
<dbReference type="Pfam" id="PF22366">
    <property type="entry name" value="NDH2_C"/>
    <property type="match status" value="1"/>
</dbReference>
<dbReference type="EC" id="1.6.5.9" evidence="2"/>
<evidence type="ECO:0000256" key="3">
    <source>
        <dbReference type="ARBA" id="ARBA00022630"/>
    </source>
</evidence>
<keyword evidence="10" id="KW-0732">Signal</keyword>
<evidence type="ECO:0000256" key="10">
    <source>
        <dbReference type="SAM" id="SignalP"/>
    </source>
</evidence>
<evidence type="ECO:0000256" key="2">
    <source>
        <dbReference type="ARBA" id="ARBA00012637"/>
    </source>
</evidence>
<comment type="catalytic activity">
    <reaction evidence="8">
        <text>a quinone + NADH + H(+) = a quinol + NAD(+)</text>
        <dbReference type="Rhea" id="RHEA:46160"/>
        <dbReference type="ChEBI" id="CHEBI:15378"/>
        <dbReference type="ChEBI" id="CHEBI:24646"/>
        <dbReference type="ChEBI" id="CHEBI:57540"/>
        <dbReference type="ChEBI" id="CHEBI:57945"/>
        <dbReference type="ChEBI" id="CHEBI:132124"/>
        <dbReference type="EC" id="1.6.5.9"/>
    </reaction>
</comment>
<protein>
    <recommendedName>
        <fullName evidence="2">NADH:ubiquinone reductase (non-electrogenic)</fullName>
        <ecNumber evidence="2">1.6.5.9</ecNumber>
    </recommendedName>
</protein>
<evidence type="ECO:0000256" key="5">
    <source>
        <dbReference type="ARBA" id="ARBA00022946"/>
    </source>
</evidence>
<organism evidence="13 14">
    <name type="scientific">Skeletonema marinoi</name>
    <dbReference type="NCBI Taxonomy" id="267567"/>
    <lineage>
        <taxon>Eukaryota</taxon>
        <taxon>Sar</taxon>
        <taxon>Stramenopiles</taxon>
        <taxon>Ochrophyta</taxon>
        <taxon>Bacillariophyta</taxon>
        <taxon>Coscinodiscophyceae</taxon>
        <taxon>Thalassiosirophycidae</taxon>
        <taxon>Thalassiosirales</taxon>
        <taxon>Skeletonemataceae</taxon>
        <taxon>Skeletonema</taxon>
        <taxon>Skeletonema marinoi-dohrnii complex</taxon>
    </lineage>
</organism>
<comment type="catalytic activity">
    <reaction evidence="9">
        <text>a ubiquinone + NADH + H(+) = a ubiquinol + NAD(+)</text>
        <dbReference type="Rhea" id="RHEA:23152"/>
        <dbReference type="Rhea" id="RHEA-COMP:9565"/>
        <dbReference type="Rhea" id="RHEA-COMP:9566"/>
        <dbReference type="ChEBI" id="CHEBI:15378"/>
        <dbReference type="ChEBI" id="CHEBI:16389"/>
        <dbReference type="ChEBI" id="CHEBI:17976"/>
        <dbReference type="ChEBI" id="CHEBI:57540"/>
        <dbReference type="ChEBI" id="CHEBI:57945"/>
    </reaction>
</comment>
<dbReference type="InterPro" id="IPR036188">
    <property type="entry name" value="FAD/NAD-bd_sf"/>
</dbReference>
<evidence type="ECO:0000256" key="9">
    <source>
        <dbReference type="ARBA" id="ARBA00049010"/>
    </source>
</evidence>
<proteinExistence type="inferred from homology"/>
<dbReference type="PANTHER" id="PTHR43706">
    <property type="entry name" value="NADH DEHYDROGENASE"/>
    <property type="match status" value="1"/>
</dbReference>
<comment type="similarity">
    <text evidence="1">Belongs to the NADH dehydrogenase family.</text>
</comment>
<dbReference type="GO" id="GO:0050136">
    <property type="term" value="F:NADH dehydrogenase (quinone) (non-electrogenic) activity"/>
    <property type="evidence" value="ECO:0007669"/>
    <property type="project" value="UniProtKB-EC"/>
</dbReference>
<evidence type="ECO:0000256" key="1">
    <source>
        <dbReference type="ARBA" id="ARBA00005272"/>
    </source>
</evidence>
<keyword evidence="3" id="KW-0285">Flavoprotein</keyword>
<gene>
    <name evidence="13" type="ORF">QTG54_009368</name>
</gene>
<dbReference type="InterPro" id="IPR045024">
    <property type="entry name" value="NDH-2"/>
</dbReference>
<dbReference type="AlphaFoldDB" id="A0AAD8Y5Y5"/>
<accession>A0AAD8Y5Y5</accession>
<feature type="chain" id="PRO_5042100614" description="NADH:ubiquinone reductase (non-electrogenic)" evidence="10">
    <location>
        <begin position="22"/>
        <end position="620"/>
    </location>
</feature>
<comment type="caution">
    <text evidence="13">The sequence shown here is derived from an EMBL/GenBank/DDBJ whole genome shotgun (WGS) entry which is preliminary data.</text>
</comment>
<feature type="signal peptide" evidence="10">
    <location>
        <begin position="1"/>
        <end position="21"/>
    </location>
</feature>
<dbReference type="GO" id="GO:0005739">
    <property type="term" value="C:mitochondrion"/>
    <property type="evidence" value="ECO:0007669"/>
    <property type="project" value="TreeGrafter"/>
</dbReference>
<keyword evidence="4" id="KW-0274">FAD</keyword>
<evidence type="ECO:0000256" key="7">
    <source>
        <dbReference type="ARBA" id="ARBA00023027"/>
    </source>
</evidence>
<dbReference type="InterPro" id="IPR054585">
    <property type="entry name" value="NDH2-like_C"/>
</dbReference>
<keyword evidence="6" id="KW-0560">Oxidoreductase</keyword>
<keyword evidence="7" id="KW-0520">NAD</keyword>
<evidence type="ECO:0000256" key="8">
    <source>
        <dbReference type="ARBA" id="ARBA00047599"/>
    </source>
</evidence>
<feature type="domain" description="FAD/NAD(P)-binding" evidence="11">
    <location>
        <begin position="138"/>
        <end position="483"/>
    </location>
</feature>
<evidence type="ECO:0000313" key="13">
    <source>
        <dbReference type="EMBL" id="KAK1739609.1"/>
    </source>
</evidence>
<evidence type="ECO:0000256" key="6">
    <source>
        <dbReference type="ARBA" id="ARBA00023002"/>
    </source>
</evidence>
<feature type="domain" description="External alternative NADH-ubiquinone oxidoreductase-like C-terminal" evidence="12">
    <location>
        <begin position="541"/>
        <end position="616"/>
    </location>
</feature>
<dbReference type="Proteomes" id="UP001224775">
    <property type="component" value="Unassembled WGS sequence"/>
</dbReference>
<dbReference type="EMBL" id="JATAAI010000017">
    <property type="protein sequence ID" value="KAK1739609.1"/>
    <property type="molecule type" value="Genomic_DNA"/>
</dbReference>
<evidence type="ECO:0000259" key="12">
    <source>
        <dbReference type="Pfam" id="PF22366"/>
    </source>
</evidence>
<sequence length="620" mass="67694">MKFASVAAILLALSLASPTSAFTTPAYRTQITATATGNNYRSYSTYLKESTVEEDNAEDTAVEEKTQEQQPAAAAVVVESSIPPPTTKRTTTTKITADRIEKATKERPYPLFLAEKAASILPSFKSEEYYPTNTQKERIIVLGTGWGAASFLKSIDCNKYDVTVISPRNYFVFTPMLAGASVGTVEFRSITEPVREINSKVRYLEAAATEVDPKTNTLSCVSIVCEGNSCETEEFEINYDRLVFSVGAQTTTFGTPGVEEYCNYLKQVGDAQQIKNAIVNCFESAGLPDLTEEEKIKELSFVIIGAGPTGIEFAAELLDFIEENGARFYKELLPYVRIKIVEAAPSILRPFEDGMKEEAIRKLTRKIELEGVPTLQPLEILTNKLVSEVSGNYVYFKDGEKIPYGMSLWAAGIGQLPITTHLLDTLGETEQKDAQDFARGRLAVDPWLRVIGGDGKIFALGDCSCVSSAPMLPATAQVAAQQGEFLGDFLSKDYCIDAMDDKLLPPLGMNADQSKTLADKIASFAMGDDEIAPPFQYLDLGILAYTGKGSALAQVQIAPGGGMPGATENWDPVRLQIKGKLGFGLWRSIYLLKMTSPKNAVLVALDWIKVKLFGRDISIL</sequence>
<dbReference type="SUPFAM" id="SSF51905">
    <property type="entry name" value="FAD/NAD(P)-binding domain"/>
    <property type="match status" value="2"/>
</dbReference>
<reference evidence="13" key="1">
    <citation type="submission" date="2023-06" db="EMBL/GenBank/DDBJ databases">
        <title>Survivors Of The Sea: Transcriptome response of Skeletonema marinoi to long-term dormancy.</title>
        <authorList>
            <person name="Pinder M.I.M."/>
            <person name="Kourtchenko O."/>
            <person name="Robertson E.K."/>
            <person name="Larsson T."/>
            <person name="Maumus F."/>
            <person name="Osuna-Cruz C.M."/>
            <person name="Vancaester E."/>
            <person name="Stenow R."/>
            <person name="Vandepoele K."/>
            <person name="Ploug H."/>
            <person name="Bruchert V."/>
            <person name="Godhe A."/>
            <person name="Topel M."/>
        </authorList>
    </citation>
    <scope>NUCLEOTIDE SEQUENCE</scope>
    <source>
        <strain evidence="13">R05AC</strain>
    </source>
</reference>
<evidence type="ECO:0000313" key="14">
    <source>
        <dbReference type="Proteomes" id="UP001224775"/>
    </source>
</evidence>
<dbReference type="Gene3D" id="3.50.50.100">
    <property type="match status" value="1"/>
</dbReference>
<evidence type="ECO:0000256" key="4">
    <source>
        <dbReference type="ARBA" id="ARBA00022827"/>
    </source>
</evidence>